<sequence length="201" mass="22247">MKKLLIMIITLLIVTVSACEDGSSKQVNTLAAADLTDREQGILAVITDKSYIFDFTIDPQYKKAAVGIEKYEFGRLISGGLTLEVDVGEQGSIIFAVSEAAEHENQQIFRFGINSEGSSASGSQTDSISEKGREVKLSTWASSSQLMDVTENEMVLAAMIYSFEKNSINSFSEEFFKDAEVRESELKNKEAVYLFKCKFTK</sequence>
<protein>
    <recommendedName>
        <fullName evidence="4">Lipoprotein</fullName>
    </recommendedName>
</protein>
<feature type="signal peptide" evidence="1">
    <location>
        <begin position="1"/>
        <end position="18"/>
    </location>
</feature>
<keyword evidence="1" id="KW-0732">Signal</keyword>
<proteinExistence type="predicted"/>
<dbReference type="OrthoDB" id="2456338at2"/>
<evidence type="ECO:0000313" key="3">
    <source>
        <dbReference type="Proteomes" id="UP000448867"/>
    </source>
</evidence>
<dbReference type="EMBL" id="WKKI01000011">
    <property type="protein sequence ID" value="MRX72114.1"/>
    <property type="molecule type" value="Genomic_DNA"/>
</dbReference>
<feature type="chain" id="PRO_5038526770" description="Lipoprotein" evidence="1">
    <location>
        <begin position="19"/>
        <end position="201"/>
    </location>
</feature>
<evidence type="ECO:0000313" key="2">
    <source>
        <dbReference type="EMBL" id="MRX72114.1"/>
    </source>
</evidence>
<gene>
    <name evidence="2" type="ORF">GJU40_08060</name>
</gene>
<organism evidence="2 3">
    <name type="scientific">Metabacillus lacus</name>
    <dbReference type="NCBI Taxonomy" id="1983721"/>
    <lineage>
        <taxon>Bacteria</taxon>
        <taxon>Bacillati</taxon>
        <taxon>Bacillota</taxon>
        <taxon>Bacilli</taxon>
        <taxon>Bacillales</taxon>
        <taxon>Bacillaceae</taxon>
        <taxon>Metabacillus</taxon>
    </lineage>
</organism>
<accession>A0A7X2IYR8</accession>
<keyword evidence="3" id="KW-1185">Reference proteome</keyword>
<evidence type="ECO:0008006" key="4">
    <source>
        <dbReference type="Google" id="ProtNLM"/>
    </source>
</evidence>
<reference evidence="2 3" key="1">
    <citation type="submission" date="2019-11" db="EMBL/GenBank/DDBJ databases">
        <title>Bacillus lacus genome.</title>
        <authorList>
            <person name="Allen C.J."/>
            <person name="Newman J.D."/>
        </authorList>
    </citation>
    <scope>NUCLEOTIDE SEQUENCE [LARGE SCALE GENOMIC DNA]</scope>
    <source>
        <strain evidence="2 3">KCTC 33946</strain>
    </source>
</reference>
<dbReference type="RefSeq" id="WP_154307247.1">
    <property type="nucleotide sequence ID" value="NZ_WKKI01000011.1"/>
</dbReference>
<dbReference type="PROSITE" id="PS51257">
    <property type="entry name" value="PROKAR_LIPOPROTEIN"/>
    <property type="match status" value="1"/>
</dbReference>
<dbReference type="AlphaFoldDB" id="A0A7X2IYR8"/>
<dbReference type="Proteomes" id="UP000448867">
    <property type="component" value="Unassembled WGS sequence"/>
</dbReference>
<name>A0A7X2IYR8_9BACI</name>
<comment type="caution">
    <text evidence="2">The sequence shown here is derived from an EMBL/GenBank/DDBJ whole genome shotgun (WGS) entry which is preliminary data.</text>
</comment>
<evidence type="ECO:0000256" key="1">
    <source>
        <dbReference type="SAM" id="SignalP"/>
    </source>
</evidence>